<gene>
    <name evidence="3" type="ORF">Lbru_1184</name>
</gene>
<dbReference type="InterPro" id="IPR012338">
    <property type="entry name" value="Beta-lactam/transpept-like"/>
</dbReference>
<dbReference type="InterPro" id="IPR001466">
    <property type="entry name" value="Beta-lactam-related"/>
</dbReference>
<evidence type="ECO:0000256" key="1">
    <source>
        <dbReference type="ARBA" id="ARBA00038473"/>
    </source>
</evidence>
<evidence type="ECO:0000259" key="2">
    <source>
        <dbReference type="Pfam" id="PF00144"/>
    </source>
</evidence>
<name>A0A0W0SP30_9GAMM</name>
<dbReference type="Gene3D" id="3.40.710.10">
    <property type="entry name" value="DD-peptidase/beta-lactamase superfamily"/>
    <property type="match status" value="1"/>
</dbReference>
<keyword evidence="4" id="KW-1185">Reference proteome</keyword>
<dbReference type="STRING" id="29422.Lbru_1184"/>
<accession>A0A0W0SP30</accession>
<organism evidence="3 4">
    <name type="scientific">Legionella brunensis</name>
    <dbReference type="NCBI Taxonomy" id="29422"/>
    <lineage>
        <taxon>Bacteria</taxon>
        <taxon>Pseudomonadati</taxon>
        <taxon>Pseudomonadota</taxon>
        <taxon>Gammaproteobacteria</taxon>
        <taxon>Legionellales</taxon>
        <taxon>Legionellaceae</taxon>
        <taxon>Legionella</taxon>
    </lineage>
</organism>
<dbReference type="PANTHER" id="PTHR22935:SF95">
    <property type="entry name" value="BETA-LACTAMASE-LIKE 1-RELATED"/>
    <property type="match status" value="1"/>
</dbReference>
<protein>
    <submittedName>
        <fullName evidence="3">Beta-lactamase</fullName>
    </submittedName>
</protein>
<proteinExistence type="inferred from homology"/>
<dbReference type="InterPro" id="IPR051478">
    <property type="entry name" value="Beta-lactamase-like_AB/R"/>
</dbReference>
<dbReference type="Proteomes" id="UP000054742">
    <property type="component" value="Unassembled WGS sequence"/>
</dbReference>
<dbReference type="Pfam" id="PF00144">
    <property type="entry name" value="Beta-lactamase"/>
    <property type="match status" value="1"/>
</dbReference>
<comment type="caution">
    <text evidence="3">The sequence shown here is derived from an EMBL/GenBank/DDBJ whole genome shotgun (WGS) entry which is preliminary data.</text>
</comment>
<feature type="domain" description="Beta-lactamase-related" evidence="2">
    <location>
        <begin position="144"/>
        <end position="371"/>
    </location>
</feature>
<reference evidence="3 4" key="1">
    <citation type="submission" date="2015-11" db="EMBL/GenBank/DDBJ databases">
        <title>Genomic analysis of 38 Legionella species identifies large and diverse effector repertoires.</title>
        <authorList>
            <person name="Burstein D."/>
            <person name="Amaro F."/>
            <person name="Zusman T."/>
            <person name="Lifshitz Z."/>
            <person name="Cohen O."/>
            <person name="Gilbert J.A."/>
            <person name="Pupko T."/>
            <person name="Shuman H.A."/>
            <person name="Segal G."/>
        </authorList>
    </citation>
    <scope>NUCLEOTIDE SEQUENCE [LARGE SCALE GENOMIC DNA]</scope>
    <source>
        <strain evidence="3 4">ATCC 43878</strain>
    </source>
</reference>
<evidence type="ECO:0000313" key="3">
    <source>
        <dbReference type="EMBL" id="KTC84969.1"/>
    </source>
</evidence>
<dbReference type="AlphaFoldDB" id="A0A0W0SP30"/>
<dbReference type="OrthoDB" id="5660242at2"/>
<dbReference type="RefSeq" id="WP_083500838.1">
    <property type="nucleotide sequence ID" value="NZ_LNXV01000008.1"/>
</dbReference>
<dbReference type="PANTHER" id="PTHR22935">
    <property type="entry name" value="PENICILLIN-BINDING PROTEIN"/>
    <property type="match status" value="1"/>
</dbReference>
<dbReference type="SUPFAM" id="SSF56601">
    <property type="entry name" value="beta-lactamase/transpeptidase-like"/>
    <property type="match status" value="1"/>
</dbReference>
<sequence length="476" mass="53450">MSGSYTQMMHLLPQEKRLKSQWSQEDLGQKQEILQTLFVKLNTIAAKELEPLIDFLVDCSENKSSKNEISQLFESASKKSVSSEGFISFFSWLKPLDAKMIPFNMHSLGLKPWPNLPTAQVLATNSQDLLEQYFKDSDIPAAISLSDRENNTIHITSDDIYPIHSIAKIFTGIVIFRLMEEKPDGENSILTEKMLKKPIKELLAPDSWSLLPPVLRHYLKSNMINLTQLMTHQSGLGDYGYDRGKGTYRESLEKGTDVTVNEIKDFLQFAEQTIYPSPHYSNLGFTLVGLAAEHIYNSYQKNHPSLKPLNFFGILKKYILDEAKIVNFFAKAPTSSSYHVQVNHEDSVALAWVGGPAGGYWTSTGELVKFGKWLYEKCKSPEFKALVEQFGKEFYYEGTISHPGTSLFSSAFFSVDLTTGKIVTVASTHQSAVPLGLELGLGNRIFMGSKIKEESTITASEKQTQLQTTSPKTTTY</sequence>
<dbReference type="EMBL" id="LNXV01000008">
    <property type="protein sequence ID" value="KTC84969.1"/>
    <property type="molecule type" value="Genomic_DNA"/>
</dbReference>
<evidence type="ECO:0000313" key="4">
    <source>
        <dbReference type="Proteomes" id="UP000054742"/>
    </source>
</evidence>
<dbReference type="PATRIC" id="fig|29422.6.peg.1252"/>
<comment type="similarity">
    <text evidence="1">Belongs to the beta-lactamase family.</text>
</comment>